<dbReference type="InterPro" id="IPR014710">
    <property type="entry name" value="RmlC-like_jellyroll"/>
</dbReference>
<feature type="domain" description="Cupin type-2" evidence="1">
    <location>
        <begin position="4"/>
        <end position="41"/>
    </location>
</feature>
<sequence length="54" mass="6452">MTFQMIYVLKGWVKFWYEREGELMLKAGDFVYHPPRAAHDLLEYRTDCAQMAPP</sequence>
<dbReference type="EMBL" id="ABLD01000015">
    <property type="protein sequence ID" value="EDT08768.1"/>
    <property type="molecule type" value="Genomic_DNA"/>
</dbReference>
<keyword evidence="3" id="KW-1185">Reference proteome</keyword>
<comment type="caution">
    <text evidence="2">The sequence shown here is derived from an EMBL/GenBank/DDBJ whole genome shotgun (WGS) entry which is preliminary data.</text>
</comment>
<organism evidence="2 3">
    <name type="scientific">Paraburkholderia graminis (strain ATCC 700544 / DSM 17151 / LMG 18924 / NCIMB 13744 / C4D1M)</name>
    <dbReference type="NCBI Taxonomy" id="396598"/>
    <lineage>
        <taxon>Bacteria</taxon>
        <taxon>Pseudomonadati</taxon>
        <taxon>Pseudomonadota</taxon>
        <taxon>Betaproteobacteria</taxon>
        <taxon>Burkholderiales</taxon>
        <taxon>Burkholderiaceae</taxon>
        <taxon>Paraburkholderia</taxon>
    </lineage>
</organism>
<evidence type="ECO:0000259" key="1">
    <source>
        <dbReference type="Pfam" id="PF07883"/>
    </source>
</evidence>
<dbReference type="InterPro" id="IPR013096">
    <property type="entry name" value="Cupin_2"/>
</dbReference>
<name>B1G502_PARG4</name>
<protein>
    <recommendedName>
        <fullName evidence="1">Cupin type-2 domain-containing protein</fullName>
    </recommendedName>
</protein>
<accession>B1G502</accession>
<dbReference type="Pfam" id="PF07883">
    <property type="entry name" value="Cupin_2"/>
    <property type="match status" value="1"/>
</dbReference>
<dbReference type="Proteomes" id="UP000005045">
    <property type="component" value="Unassembled WGS sequence"/>
</dbReference>
<dbReference type="OrthoDB" id="6920500at2"/>
<reference evidence="2 3" key="1">
    <citation type="submission" date="2008-03" db="EMBL/GenBank/DDBJ databases">
        <title>Sequencing of the draft genome and assembly of Burkholderia graminis C4D1M.</title>
        <authorList>
            <consortium name="US DOE Joint Genome Institute (JGI-PGF)"/>
            <person name="Copeland A."/>
            <person name="Lucas S."/>
            <person name="Lapidus A."/>
            <person name="Glavina del Rio T."/>
            <person name="Dalin E."/>
            <person name="Tice H."/>
            <person name="Bruce D."/>
            <person name="Goodwin L."/>
            <person name="Pitluck S."/>
            <person name="Larimer F."/>
            <person name="Land M.L."/>
            <person name="Hauser L."/>
            <person name="Tiedje J."/>
            <person name="Richardson P."/>
        </authorList>
    </citation>
    <scope>NUCLEOTIDE SEQUENCE [LARGE SCALE GENOMIC DNA]</scope>
    <source>
        <strain evidence="3">ATCC 700544 / DSM 17151 / LMG 18924 / NCIMB 13744 / C4D1M</strain>
    </source>
</reference>
<proteinExistence type="predicted"/>
<dbReference type="AlphaFoldDB" id="B1G502"/>
<evidence type="ECO:0000313" key="2">
    <source>
        <dbReference type="EMBL" id="EDT08768.1"/>
    </source>
</evidence>
<dbReference type="SUPFAM" id="SSF51182">
    <property type="entry name" value="RmlC-like cupins"/>
    <property type="match status" value="1"/>
</dbReference>
<evidence type="ECO:0000313" key="3">
    <source>
        <dbReference type="Proteomes" id="UP000005045"/>
    </source>
</evidence>
<dbReference type="InterPro" id="IPR011051">
    <property type="entry name" value="RmlC_Cupin_sf"/>
</dbReference>
<dbReference type="Gene3D" id="2.60.120.10">
    <property type="entry name" value="Jelly Rolls"/>
    <property type="match status" value="1"/>
</dbReference>
<gene>
    <name evidence="2" type="ORF">BgramDRAFT_4422</name>
</gene>